<dbReference type="InterPro" id="IPR039768">
    <property type="entry name" value="Nmd3"/>
</dbReference>
<dbReference type="GO" id="GO:0043023">
    <property type="term" value="F:ribosomal large subunit binding"/>
    <property type="evidence" value="ECO:0007669"/>
    <property type="project" value="InterPro"/>
</dbReference>
<evidence type="ECO:0000313" key="2">
    <source>
        <dbReference type="EMBL" id="AEB95536.1"/>
    </source>
</evidence>
<keyword evidence="3" id="KW-1185">Reference proteome</keyword>
<dbReference type="AlphaFoldDB" id="F4FYN8"/>
<dbReference type="OrthoDB" id="15051at2157"/>
<reference evidence="2 3" key="1">
    <citation type="journal article" date="2011" name="J. Bacteriol.">
        <title>Complete genome sequence of Metallosphaera cuprina, a metal sulfide-oxidizing archaeon from a hot spring.</title>
        <authorList>
            <person name="Liu L.J."/>
            <person name="You X.Y."/>
            <person name="Zheng H."/>
            <person name="Wang S."/>
            <person name="Jiang C.Y."/>
            <person name="Liu S.J."/>
        </authorList>
    </citation>
    <scope>NUCLEOTIDE SEQUENCE [LARGE SCALE GENOMIC DNA]</scope>
    <source>
        <strain evidence="2 3">Ar-4</strain>
    </source>
</reference>
<dbReference type="KEGG" id="mcn:Mcup_1433"/>
<dbReference type="STRING" id="1006006.Mcup_1433"/>
<accession>F4FYN8</accession>
<feature type="domain" description="Nmd3 N-terminal" evidence="1">
    <location>
        <begin position="6"/>
        <end position="231"/>
    </location>
</feature>
<evidence type="ECO:0000313" key="3">
    <source>
        <dbReference type="Proteomes" id="UP000007812"/>
    </source>
</evidence>
<name>F4FYN8_METCR</name>
<gene>
    <name evidence="2" type="ordered locus">Mcup_1433</name>
</gene>
<dbReference type="eggNOG" id="arCOG04149">
    <property type="taxonomic scope" value="Archaea"/>
</dbReference>
<protein>
    <recommendedName>
        <fullName evidence="1">Nmd3 N-terminal domain-containing protein</fullName>
    </recommendedName>
</protein>
<organism evidence="2 3">
    <name type="scientific">Metallosphaera cuprina (strain Ar-4)</name>
    <dbReference type="NCBI Taxonomy" id="1006006"/>
    <lineage>
        <taxon>Archaea</taxon>
        <taxon>Thermoproteota</taxon>
        <taxon>Thermoprotei</taxon>
        <taxon>Sulfolobales</taxon>
        <taxon>Sulfolobaceae</taxon>
        <taxon>Metallosphaera</taxon>
    </lineage>
</organism>
<evidence type="ECO:0000259" key="1">
    <source>
        <dbReference type="Pfam" id="PF04981"/>
    </source>
</evidence>
<dbReference type="GeneID" id="10493622"/>
<dbReference type="InterPro" id="IPR007064">
    <property type="entry name" value="Nmd3_N"/>
</dbReference>
<dbReference type="Proteomes" id="UP000007812">
    <property type="component" value="Chromosome"/>
</dbReference>
<proteinExistence type="predicted"/>
<dbReference type="GO" id="GO:0005737">
    <property type="term" value="C:cytoplasm"/>
    <property type="evidence" value="ECO:0007669"/>
    <property type="project" value="TreeGrafter"/>
</dbReference>
<dbReference type="Pfam" id="PF04981">
    <property type="entry name" value="NMD3"/>
    <property type="match status" value="1"/>
</dbReference>
<dbReference type="EMBL" id="CP002656">
    <property type="protein sequence ID" value="AEB95536.1"/>
    <property type="molecule type" value="Genomic_DNA"/>
</dbReference>
<sequence length="231" mass="26805">MAGRFCVLCGREEVKLIDRLCTSCYIKTREIIKTPKEIEVITCKVCGSRKFKGRWVQFRNDLESEIEEEVLSSISLDKHVEEYHSEPAGIRSDRSGTKYVVVKVTGSIEGEKFDVEREIPIKIESVLCPSCVKRRGKYYEVIVQLRSKSGSISLDEKQFFESFFSNEDISNLSDVMILKEGIDYYFMNRAIAKRLVSKFTSEVKVETRESYQRERIKRGKREAKLVISLRL</sequence>
<dbReference type="PANTHER" id="PTHR12746:SF2">
    <property type="entry name" value="60S RIBOSOMAL EXPORT PROTEIN NMD3"/>
    <property type="match status" value="1"/>
</dbReference>
<dbReference type="RefSeq" id="WP_013738034.1">
    <property type="nucleotide sequence ID" value="NC_015435.1"/>
</dbReference>
<dbReference type="PATRIC" id="fig|1006006.8.peg.1428"/>
<dbReference type="PANTHER" id="PTHR12746">
    <property type="entry name" value="NONSENSE-MEDIATED MRNA DECAY PROTEIN 3"/>
    <property type="match status" value="1"/>
</dbReference>
<dbReference type="HOGENOM" id="CLU_065087_1_1_2"/>